<keyword evidence="2" id="KW-0732">Signal</keyword>
<evidence type="ECO:0000256" key="1">
    <source>
        <dbReference type="SAM" id="MobiDB-lite"/>
    </source>
</evidence>
<proteinExistence type="predicted"/>
<sequence>MPRAARRRCLAWMCVGLLAERPVMVGSFWQEVREGHWPFTAPELKDPLRFIGLARKWEHSSSPLWQKIRKLIDPRLVNLPGAKMKLAGSYLEGTAVQGSDMDVWIYTDEEVSTADRSELAQQLCNNISEKELKLCGVSELRPQKKLIGRKAIKIDLVLDDGDVLPLDIVLVNISKDVGFDDHELVLFTGCDTRAEARSVSSSFIRENEQVRLAVRAMKALCSNVSSADHGTVLPGFLLNNLARRLVVEGSDEKLSALEIFKALTRAIACMGPGHDVFDQPHRKWNVSSPEDGIIRDLVLDTTDTRSYSKIGRLNNSFKQARHNVAANLQQIEQNGGAGPVKNSTDSRSGCSG</sequence>
<accession>A0ABP0PB61</accession>
<evidence type="ECO:0000259" key="3">
    <source>
        <dbReference type="Pfam" id="PF01909"/>
    </source>
</evidence>
<organism evidence="4 5">
    <name type="scientific">Durusdinium trenchii</name>
    <dbReference type="NCBI Taxonomy" id="1381693"/>
    <lineage>
        <taxon>Eukaryota</taxon>
        <taxon>Sar</taxon>
        <taxon>Alveolata</taxon>
        <taxon>Dinophyceae</taxon>
        <taxon>Suessiales</taxon>
        <taxon>Symbiodiniaceae</taxon>
        <taxon>Durusdinium</taxon>
    </lineage>
</organism>
<keyword evidence="5" id="KW-1185">Reference proteome</keyword>
<evidence type="ECO:0000313" key="4">
    <source>
        <dbReference type="EMBL" id="CAK9072991.1"/>
    </source>
</evidence>
<feature type="chain" id="PRO_5046301976" description="Polymerase nucleotidyl transferase domain-containing protein" evidence="2">
    <location>
        <begin position="20"/>
        <end position="352"/>
    </location>
</feature>
<gene>
    <name evidence="4" type="ORF">CCMP2556_LOCUS35906</name>
</gene>
<dbReference type="Gene3D" id="3.30.460.10">
    <property type="entry name" value="Beta Polymerase, domain 2"/>
    <property type="match status" value="1"/>
</dbReference>
<dbReference type="Pfam" id="PF01909">
    <property type="entry name" value="NTP_transf_2"/>
    <property type="match status" value="1"/>
</dbReference>
<protein>
    <recommendedName>
        <fullName evidence="3">Polymerase nucleotidyl transferase domain-containing protein</fullName>
    </recommendedName>
</protein>
<reference evidence="4 5" key="1">
    <citation type="submission" date="2024-02" db="EMBL/GenBank/DDBJ databases">
        <authorList>
            <person name="Chen Y."/>
            <person name="Shah S."/>
            <person name="Dougan E. K."/>
            <person name="Thang M."/>
            <person name="Chan C."/>
        </authorList>
    </citation>
    <scope>NUCLEOTIDE SEQUENCE [LARGE SCALE GENOMIC DNA]</scope>
</reference>
<comment type="caution">
    <text evidence="4">The sequence shown here is derived from an EMBL/GenBank/DDBJ whole genome shotgun (WGS) entry which is preliminary data.</text>
</comment>
<feature type="domain" description="Polymerase nucleotidyl transferase" evidence="3">
    <location>
        <begin position="79"/>
        <end position="173"/>
    </location>
</feature>
<dbReference type="EMBL" id="CAXAMN010022818">
    <property type="protein sequence ID" value="CAK9072991.1"/>
    <property type="molecule type" value="Genomic_DNA"/>
</dbReference>
<name>A0ABP0PB61_9DINO</name>
<dbReference type="InterPro" id="IPR043519">
    <property type="entry name" value="NT_sf"/>
</dbReference>
<evidence type="ECO:0000313" key="5">
    <source>
        <dbReference type="Proteomes" id="UP001642484"/>
    </source>
</evidence>
<dbReference type="InterPro" id="IPR002934">
    <property type="entry name" value="Polymerase_NTP_transf_dom"/>
</dbReference>
<dbReference type="SUPFAM" id="SSF81301">
    <property type="entry name" value="Nucleotidyltransferase"/>
    <property type="match status" value="1"/>
</dbReference>
<feature type="compositionally biased region" description="Polar residues" evidence="1">
    <location>
        <begin position="341"/>
        <end position="352"/>
    </location>
</feature>
<dbReference type="Proteomes" id="UP001642484">
    <property type="component" value="Unassembled WGS sequence"/>
</dbReference>
<feature type="region of interest" description="Disordered" evidence="1">
    <location>
        <begin position="332"/>
        <end position="352"/>
    </location>
</feature>
<evidence type="ECO:0000256" key="2">
    <source>
        <dbReference type="SAM" id="SignalP"/>
    </source>
</evidence>
<feature type="signal peptide" evidence="2">
    <location>
        <begin position="1"/>
        <end position="19"/>
    </location>
</feature>